<dbReference type="AlphaFoldDB" id="A0A0A0JUM4"/>
<proteinExistence type="predicted"/>
<organism evidence="1 2">
    <name type="scientific">Knoellia aerolata DSM 18566</name>
    <dbReference type="NCBI Taxonomy" id="1385519"/>
    <lineage>
        <taxon>Bacteria</taxon>
        <taxon>Bacillati</taxon>
        <taxon>Actinomycetota</taxon>
        <taxon>Actinomycetes</taxon>
        <taxon>Micrococcales</taxon>
        <taxon>Intrasporangiaceae</taxon>
        <taxon>Knoellia</taxon>
    </lineage>
</organism>
<accession>A0A0A0JUM4</accession>
<evidence type="ECO:0000313" key="1">
    <source>
        <dbReference type="EMBL" id="KGN39797.1"/>
    </source>
</evidence>
<keyword evidence="2" id="KW-1185">Reference proteome</keyword>
<dbReference type="Proteomes" id="UP000030013">
    <property type="component" value="Unassembled WGS sequence"/>
</dbReference>
<name>A0A0A0JUM4_9MICO</name>
<reference evidence="1 2" key="1">
    <citation type="submission" date="2013-08" db="EMBL/GenBank/DDBJ databases">
        <title>The genome sequence of Knoellia aerolata.</title>
        <authorList>
            <person name="Zhu W."/>
            <person name="Wang G."/>
        </authorList>
    </citation>
    <scope>NUCLEOTIDE SEQUENCE [LARGE SCALE GENOMIC DNA]</scope>
    <source>
        <strain evidence="1 2">DSM 18566</strain>
    </source>
</reference>
<sequence length="107" mass="11661">MGQRHESLFGKQPTQFVLDIDPCWTMVDLPPVPGCLEGQPGCVCLPHICVRVLAVGRDFRGGVPQAKLLEHLPIAQRDSVKLLRLDVIEPFQPNAALASLLAVRGAQ</sequence>
<protein>
    <submittedName>
        <fullName evidence="1">Uncharacterized protein</fullName>
    </submittedName>
</protein>
<gene>
    <name evidence="1" type="ORF">N801_18875</name>
</gene>
<dbReference type="EMBL" id="AVPL01000070">
    <property type="protein sequence ID" value="KGN39797.1"/>
    <property type="molecule type" value="Genomic_DNA"/>
</dbReference>
<evidence type="ECO:0000313" key="2">
    <source>
        <dbReference type="Proteomes" id="UP000030013"/>
    </source>
</evidence>
<comment type="caution">
    <text evidence="1">The sequence shown here is derived from an EMBL/GenBank/DDBJ whole genome shotgun (WGS) entry which is preliminary data.</text>
</comment>